<proteinExistence type="predicted"/>
<name>A0A8T1TUX8_9STRA</name>
<reference evidence="1" key="1">
    <citation type="submission" date="2021-01" db="EMBL/GenBank/DDBJ databases">
        <title>Phytophthora aleatoria, a newly-described species from Pinus radiata is distinct from Phytophthora cactorum isolates based on comparative genomics.</title>
        <authorList>
            <person name="Mcdougal R."/>
            <person name="Panda P."/>
            <person name="Williams N."/>
            <person name="Studholme D.J."/>
        </authorList>
    </citation>
    <scope>NUCLEOTIDE SEQUENCE</scope>
    <source>
        <strain evidence="1">NZFS 3830</strain>
    </source>
</reference>
<evidence type="ECO:0000313" key="2">
    <source>
        <dbReference type="Proteomes" id="UP000688947"/>
    </source>
</evidence>
<evidence type="ECO:0000313" key="1">
    <source>
        <dbReference type="EMBL" id="KAG6948480.1"/>
    </source>
</evidence>
<gene>
    <name evidence="1" type="ORF">JG687_00015456</name>
</gene>
<dbReference type="AlphaFoldDB" id="A0A8T1TUX8"/>
<dbReference type="EMBL" id="JAENGZ010001377">
    <property type="protein sequence ID" value="KAG6948480.1"/>
    <property type="molecule type" value="Genomic_DNA"/>
</dbReference>
<dbReference type="Proteomes" id="UP000688947">
    <property type="component" value="Unassembled WGS sequence"/>
</dbReference>
<accession>A0A8T1TUX8</accession>
<comment type="caution">
    <text evidence="1">The sequence shown here is derived from an EMBL/GenBank/DDBJ whole genome shotgun (WGS) entry which is preliminary data.</text>
</comment>
<organism evidence="1 2">
    <name type="scientific">Phytophthora cactorum</name>
    <dbReference type="NCBI Taxonomy" id="29920"/>
    <lineage>
        <taxon>Eukaryota</taxon>
        <taxon>Sar</taxon>
        <taxon>Stramenopiles</taxon>
        <taxon>Oomycota</taxon>
        <taxon>Peronosporomycetes</taxon>
        <taxon>Peronosporales</taxon>
        <taxon>Peronosporaceae</taxon>
        <taxon>Phytophthora</taxon>
    </lineage>
</organism>
<sequence>MPSFALHLVYADHARVLPTTNVSGIRSLPKIAVYYYQRLLVTEEIGVIRIDILK</sequence>
<protein>
    <submittedName>
        <fullName evidence="1">Uncharacterized protein</fullName>
    </submittedName>
</protein>